<protein>
    <submittedName>
        <fullName evidence="1">Uncharacterized protein</fullName>
    </submittedName>
</protein>
<comment type="caution">
    <text evidence="1">The sequence shown here is derived from an EMBL/GenBank/DDBJ whole genome shotgun (WGS) entry which is preliminary data.</text>
</comment>
<keyword evidence="2" id="KW-1185">Reference proteome</keyword>
<evidence type="ECO:0000313" key="1">
    <source>
        <dbReference type="EMBL" id="MEQ2289056.1"/>
    </source>
</evidence>
<accession>A0ABV0Y5M7</accession>
<proteinExistence type="predicted"/>
<feature type="non-terminal residue" evidence="1">
    <location>
        <position position="1"/>
    </location>
</feature>
<dbReference type="Proteomes" id="UP001469553">
    <property type="component" value="Unassembled WGS sequence"/>
</dbReference>
<evidence type="ECO:0000313" key="2">
    <source>
        <dbReference type="Proteomes" id="UP001469553"/>
    </source>
</evidence>
<dbReference type="EMBL" id="JAHRIP010022135">
    <property type="protein sequence ID" value="MEQ2289056.1"/>
    <property type="molecule type" value="Genomic_DNA"/>
</dbReference>
<organism evidence="1 2">
    <name type="scientific">Ameca splendens</name>
    <dbReference type="NCBI Taxonomy" id="208324"/>
    <lineage>
        <taxon>Eukaryota</taxon>
        <taxon>Metazoa</taxon>
        <taxon>Chordata</taxon>
        <taxon>Craniata</taxon>
        <taxon>Vertebrata</taxon>
        <taxon>Euteleostomi</taxon>
        <taxon>Actinopterygii</taxon>
        <taxon>Neopterygii</taxon>
        <taxon>Teleostei</taxon>
        <taxon>Neoteleostei</taxon>
        <taxon>Acanthomorphata</taxon>
        <taxon>Ovalentaria</taxon>
        <taxon>Atherinomorphae</taxon>
        <taxon>Cyprinodontiformes</taxon>
        <taxon>Goodeidae</taxon>
        <taxon>Ameca</taxon>
    </lineage>
</organism>
<name>A0ABV0Y5M7_9TELE</name>
<gene>
    <name evidence="1" type="ORF">AMECASPLE_029251</name>
</gene>
<sequence>KKREEARLGFNDETFRSLGINKVCRPALTSFWTDFNTKLAVFRVCDIKAHSVVLTNSLT</sequence>
<reference evidence="1 2" key="1">
    <citation type="submission" date="2021-06" db="EMBL/GenBank/DDBJ databases">
        <authorList>
            <person name="Palmer J.M."/>
        </authorList>
    </citation>
    <scope>NUCLEOTIDE SEQUENCE [LARGE SCALE GENOMIC DNA]</scope>
    <source>
        <strain evidence="1 2">AS_MEX2019</strain>
        <tissue evidence="1">Muscle</tissue>
    </source>
</reference>